<reference evidence="1 2" key="3">
    <citation type="journal article" date="2022" name="Microbiol. Spectr.">
        <title>Folding features and dynamics of 3D genome architecture in plant fungal pathogens.</title>
        <authorList>
            <person name="Xia C."/>
        </authorList>
    </citation>
    <scope>NUCLEOTIDE SEQUENCE [LARGE SCALE GENOMIC DNA]</scope>
    <source>
        <strain evidence="1 2">93-210</strain>
    </source>
</reference>
<dbReference type="EMBL" id="CM045880">
    <property type="protein sequence ID" value="KAI7938286.1"/>
    <property type="molecule type" value="Genomic_DNA"/>
</dbReference>
<organism evidence="1 2">
    <name type="scientific">Puccinia striiformis f. sp. tritici</name>
    <dbReference type="NCBI Taxonomy" id="168172"/>
    <lineage>
        <taxon>Eukaryota</taxon>
        <taxon>Fungi</taxon>
        <taxon>Dikarya</taxon>
        <taxon>Basidiomycota</taxon>
        <taxon>Pucciniomycotina</taxon>
        <taxon>Pucciniomycetes</taxon>
        <taxon>Pucciniales</taxon>
        <taxon>Pucciniaceae</taxon>
        <taxon>Puccinia</taxon>
    </lineage>
</organism>
<gene>
    <name evidence="1" type="ORF">MJO28_015206</name>
</gene>
<keyword evidence="2" id="KW-1185">Reference proteome</keyword>
<reference evidence="2" key="1">
    <citation type="journal article" date="2018" name="BMC Genomics">
        <title>Genomic insights into host adaptation between the wheat stripe rust pathogen (Puccinia striiformis f. sp. tritici) and the barley stripe rust pathogen (Puccinia striiformis f. sp. hordei).</title>
        <authorList>
            <person name="Xia C."/>
            <person name="Wang M."/>
            <person name="Yin C."/>
            <person name="Cornejo O.E."/>
            <person name="Hulbert S.H."/>
            <person name="Chen X."/>
        </authorList>
    </citation>
    <scope>NUCLEOTIDE SEQUENCE [LARGE SCALE GENOMIC DNA]</scope>
    <source>
        <strain evidence="2">93-210</strain>
    </source>
</reference>
<protein>
    <submittedName>
        <fullName evidence="1">Uncharacterized protein</fullName>
    </submittedName>
</protein>
<evidence type="ECO:0000313" key="2">
    <source>
        <dbReference type="Proteomes" id="UP001060170"/>
    </source>
</evidence>
<evidence type="ECO:0000313" key="1">
    <source>
        <dbReference type="EMBL" id="KAI7938286.1"/>
    </source>
</evidence>
<dbReference type="Proteomes" id="UP001060170">
    <property type="component" value="Chromosome 16"/>
</dbReference>
<feature type="non-terminal residue" evidence="1">
    <location>
        <position position="816"/>
    </location>
</feature>
<sequence>MEDHTGPSGNPSTEASASLIEETCVSPRPMIPHRRPTSARPAEVQPARCNVGAVTPNCHTLIQALSWAMDDKTRQVIVPQHRLGLYELCVAGPMQHQAGRMHDTAATARRHMMTRPAAPNTSPSDDGEVACAGVWSTGNEDVCDQDRDDLNHLEGCINFVIPETPPRGLDCRDKYVLLEKMWRFGYTELLLSQRGVLFEGYKNAPSLRFGDVPENITCTIIIDTEQAIHDIAQHIGTEPSTGTVAEGITGGEVGRTFEDHTNPIDDKWVTAQKAKGEQHVDLQQLIAKIPQLRDISTIQARNVIHDQIFWSMKNDLLNLKGMRLGFCISLQGATVAEAKISENPSKKNPNLRQRKKLSDHPEDILCIIHSSNFQRKLTKQKHNTSVEHPQGLSGPVDFETVTNESNPDPQDSSRSDMESKKLQNIVKNISEKSTYVSARTETEAQNIPHLMMDCSTSQEVMKSWNRGIVKDLKDIYAKLLYRDEEGYRHRHETYKRLILQTVDFLYKHEMIDVVLDQKQKTKFEYAAHQHLFHLRAWSHVGTRGWMTRAHAWRKTLFGRNKTVKNNITLHKYLERHSDNDPQEAYEVQICLIEMIRHLDYDESLSYNAWKARRIEWRSISQLLGFIQENYQEVFLQISHEDIQLEDKLELLRSSSQFLGKLENIRIYLNEYIPSRGIWVSDLKLQQPRKSSMTCLEELNLIYEYVELINKEHNQKHSDIKTGNPLEYYLQREDVNRSVKVLKSHINNYQQVFNIGRGKHCFIKFLLPWVLWVAPGLPNDIQRASDFLWLLSDRQSLAGLLEAWAQGISLNLTTFCY</sequence>
<name>A0ACC0DT16_9BASI</name>
<proteinExistence type="predicted"/>
<reference evidence="2" key="2">
    <citation type="journal article" date="2018" name="Mol. Plant Microbe Interact.">
        <title>Genome sequence resources for the wheat stripe rust pathogen (Puccinia striiformis f. sp. tritici) and the barley stripe rust pathogen (Puccinia striiformis f. sp. hordei).</title>
        <authorList>
            <person name="Xia C."/>
            <person name="Wang M."/>
            <person name="Yin C."/>
            <person name="Cornejo O.E."/>
            <person name="Hulbert S.H."/>
            <person name="Chen X."/>
        </authorList>
    </citation>
    <scope>NUCLEOTIDE SEQUENCE [LARGE SCALE GENOMIC DNA]</scope>
    <source>
        <strain evidence="2">93-210</strain>
    </source>
</reference>
<accession>A0ACC0DT16</accession>
<comment type="caution">
    <text evidence="1">The sequence shown here is derived from an EMBL/GenBank/DDBJ whole genome shotgun (WGS) entry which is preliminary data.</text>
</comment>